<dbReference type="AlphaFoldDB" id="A0A0A1UF01"/>
<dbReference type="PRINTS" id="PR00868">
    <property type="entry name" value="DNAPOLI"/>
</dbReference>
<evidence type="ECO:0000256" key="3">
    <source>
        <dbReference type="ARBA" id="ARBA00022695"/>
    </source>
</evidence>
<keyword evidence="2 7" id="KW-0808">Transferase</keyword>
<dbReference type="PANTHER" id="PTHR10133:SF62">
    <property type="entry name" value="DNA POLYMERASE THETA"/>
    <property type="match status" value="1"/>
</dbReference>
<keyword evidence="3 7" id="KW-0548">Nucleotidyltransferase</keyword>
<evidence type="ECO:0000256" key="5">
    <source>
        <dbReference type="ARBA" id="ARBA00049244"/>
    </source>
</evidence>
<dbReference type="InterPro" id="IPR019760">
    <property type="entry name" value="DNA-dir_DNA_pol_A_CS"/>
</dbReference>
<dbReference type="GO" id="GO:0097681">
    <property type="term" value="P:double-strand break repair via alternative nonhomologous end joining"/>
    <property type="evidence" value="ECO:0007669"/>
    <property type="project" value="TreeGrafter"/>
</dbReference>
<dbReference type="RefSeq" id="XP_004258142.1">
    <property type="nucleotide sequence ID" value="XM_004258094.1"/>
</dbReference>
<dbReference type="SMART" id="SM00482">
    <property type="entry name" value="POLAc"/>
    <property type="match status" value="1"/>
</dbReference>
<evidence type="ECO:0000313" key="8">
    <source>
        <dbReference type="Proteomes" id="UP000014680"/>
    </source>
</evidence>
<accession>A0A0A1UF01</accession>
<protein>
    <recommendedName>
        <fullName evidence="1">DNA-directed DNA polymerase</fullName>
        <ecNumber evidence="1">2.7.7.7</ecNumber>
    </recommendedName>
</protein>
<evidence type="ECO:0000256" key="2">
    <source>
        <dbReference type="ARBA" id="ARBA00022679"/>
    </source>
</evidence>
<dbReference type="FunFam" id="1.10.150.20:FF:000070">
    <property type="entry name" value="DNA polymerase I, putative"/>
    <property type="match status" value="1"/>
</dbReference>
<keyword evidence="4" id="KW-0239">DNA-directed DNA polymerase</keyword>
<dbReference type="PANTHER" id="PTHR10133">
    <property type="entry name" value="DNA POLYMERASE I"/>
    <property type="match status" value="1"/>
</dbReference>
<dbReference type="KEGG" id="eiv:EIN_154380"/>
<comment type="catalytic activity">
    <reaction evidence="5">
        <text>DNA(n) + a 2'-deoxyribonucleoside 5'-triphosphate = DNA(n+1) + diphosphate</text>
        <dbReference type="Rhea" id="RHEA:22508"/>
        <dbReference type="Rhea" id="RHEA-COMP:17339"/>
        <dbReference type="Rhea" id="RHEA-COMP:17340"/>
        <dbReference type="ChEBI" id="CHEBI:33019"/>
        <dbReference type="ChEBI" id="CHEBI:61560"/>
        <dbReference type="ChEBI" id="CHEBI:173112"/>
        <dbReference type="EC" id="2.7.7.7"/>
    </reaction>
</comment>
<evidence type="ECO:0000256" key="4">
    <source>
        <dbReference type="ARBA" id="ARBA00022932"/>
    </source>
</evidence>
<dbReference type="InterPro" id="IPR001098">
    <property type="entry name" value="DNA-dir_DNA_pol_A_palm_dom"/>
</dbReference>
<dbReference type="EMBL" id="KB206474">
    <property type="protein sequence ID" value="ELP91371.1"/>
    <property type="molecule type" value="Genomic_DNA"/>
</dbReference>
<dbReference type="GO" id="GO:0006261">
    <property type="term" value="P:DNA-templated DNA replication"/>
    <property type="evidence" value="ECO:0007669"/>
    <property type="project" value="InterPro"/>
</dbReference>
<proteinExistence type="predicted"/>
<sequence length="591" mass="67875">MKTSTSSFQYHPKSEQLSEIPECEIVDFLSKFDNCSTSQNVTVNTLKTALVLHVTRNGIYSFYTRKDDTIELVKIKKDDFPHIFQSQKAVIIHNLQNSLKVTRNGVDEVLEYFSHNRFVFDTFIGAAVLDPGSIDELTFNQICVKHECVIVDDNTQSVLLRIRDLAMKEFCEMESHQMTKVFFEQETMISGILIQLNMQTKFRLDLELLFNQRRLLLMRKEELGVESRKVLNKTINLASAAQVKRELNKLGFQTDGTKLKGTTSKNVLEQIDHPFAKIVLEHRKVGKILSDIDSLKGCGVKIGDEMYITATWNQTKVVTGRIQSIHPNLQQINKLSFVMPKVELKARDLFISEKGKTLAALDYNQIELRILADFTGDEHLVEFFKSGVDVHRMIASHWLKKKPETVTDEERRRAKTIVYGCIYGIGPYSLADELKVTVDESKNFLKSFLEQFPSFEAWKKETIKKAREVGFVYTLNNRRRRIFNLNSKDVKLVAEAERMAVNSPIQGSAADIIKMCMIKVFHKTFEEWKGVTLLLNIHDEIVVEIPDEMLKEVCVGLKNIMEHVVEMKVPLIVSVETGKKWGSLTTFEFDK</sequence>
<keyword evidence="8" id="KW-1185">Reference proteome</keyword>
<dbReference type="OrthoDB" id="2320933at2759"/>
<name>A0A0A1UF01_ENTIV</name>
<dbReference type="VEuPathDB" id="AmoebaDB:EIN_154380"/>
<dbReference type="SUPFAM" id="SSF56672">
    <property type="entry name" value="DNA/RNA polymerases"/>
    <property type="match status" value="1"/>
</dbReference>
<gene>
    <name evidence="7" type="ORF">EIN_154380</name>
</gene>
<dbReference type="PROSITE" id="PS00447">
    <property type="entry name" value="DNA_POLYMERASE_A"/>
    <property type="match status" value="1"/>
</dbReference>
<dbReference type="Proteomes" id="UP000014680">
    <property type="component" value="Unassembled WGS sequence"/>
</dbReference>
<dbReference type="CDD" id="cd08638">
    <property type="entry name" value="DNA_pol_A_theta"/>
    <property type="match status" value="1"/>
</dbReference>
<dbReference type="GO" id="GO:0003887">
    <property type="term" value="F:DNA-directed DNA polymerase activity"/>
    <property type="evidence" value="ECO:0007669"/>
    <property type="project" value="UniProtKB-KW"/>
</dbReference>
<dbReference type="GeneID" id="14890380"/>
<evidence type="ECO:0000256" key="1">
    <source>
        <dbReference type="ARBA" id="ARBA00012417"/>
    </source>
</evidence>
<dbReference type="Gene3D" id="1.10.150.20">
    <property type="entry name" value="5' to 3' exonuclease, C-terminal subdomain"/>
    <property type="match status" value="1"/>
</dbReference>
<reference evidence="7 8" key="1">
    <citation type="submission" date="2012-10" db="EMBL/GenBank/DDBJ databases">
        <authorList>
            <person name="Zafar N."/>
            <person name="Inman J."/>
            <person name="Hall N."/>
            <person name="Lorenzi H."/>
            <person name="Caler E."/>
        </authorList>
    </citation>
    <scope>NUCLEOTIDE SEQUENCE [LARGE SCALE GENOMIC DNA]</scope>
    <source>
        <strain evidence="7 8">IP1</strain>
    </source>
</reference>
<dbReference type="Gene3D" id="1.20.1060.10">
    <property type="entry name" value="Taq DNA Polymerase, Chain T, domain 4"/>
    <property type="match status" value="1"/>
</dbReference>
<dbReference type="Gene3D" id="3.30.70.370">
    <property type="match status" value="1"/>
</dbReference>
<dbReference type="OMA" id="YTIATEC"/>
<evidence type="ECO:0000313" key="7">
    <source>
        <dbReference type="EMBL" id="ELP91371.1"/>
    </source>
</evidence>
<dbReference type="InterPro" id="IPR002298">
    <property type="entry name" value="DNA_polymerase_A"/>
</dbReference>
<dbReference type="Pfam" id="PF00476">
    <property type="entry name" value="DNA_pol_A"/>
    <property type="match status" value="1"/>
</dbReference>
<feature type="domain" description="DNA-directed DNA polymerase family A palm" evidence="6">
    <location>
        <begin position="343"/>
        <end position="549"/>
    </location>
</feature>
<dbReference type="InterPro" id="IPR043502">
    <property type="entry name" value="DNA/RNA_pol_sf"/>
</dbReference>
<dbReference type="GO" id="GO:0003677">
    <property type="term" value="F:DNA binding"/>
    <property type="evidence" value="ECO:0007669"/>
    <property type="project" value="InterPro"/>
</dbReference>
<dbReference type="EC" id="2.7.7.7" evidence="1"/>
<evidence type="ECO:0000259" key="6">
    <source>
        <dbReference type="SMART" id="SM00482"/>
    </source>
</evidence>
<organism evidence="7 8">
    <name type="scientific">Entamoeba invadens IP1</name>
    <dbReference type="NCBI Taxonomy" id="370355"/>
    <lineage>
        <taxon>Eukaryota</taxon>
        <taxon>Amoebozoa</taxon>
        <taxon>Evosea</taxon>
        <taxon>Archamoebae</taxon>
        <taxon>Mastigamoebida</taxon>
        <taxon>Entamoebidae</taxon>
        <taxon>Entamoeba</taxon>
    </lineage>
</organism>